<evidence type="ECO:0000256" key="2">
    <source>
        <dbReference type="ARBA" id="ARBA00023134"/>
    </source>
</evidence>
<evidence type="ECO:0000256" key="3">
    <source>
        <dbReference type="ARBA" id="ARBA00035722"/>
    </source>
</evidence>
<dbReference type="Pfam" id="PF00679">
    <property type="entry name" value="EFG_C"/>
    <property type="match status" value="1"/>
</dbReference>
<dbReference type="SMART" id="SM00838">
    <property type="entry name" value="EFG_C"/>
    <property type="match status" value="1"/>
</dbReference>
<dbReference type="Gene3D" id="3.30.70.240">
    <property type="match status" value="1"/>
</dbReference>
<proteinExistence type="predicted"/>
<dbReference type="InterPro" id="IPR048876">
    <property type="entry name" value="BipA_C"/>
</dbReference>
<dbReference type="InterPro" id="IPR005225">
    <property type="entry name" value="Small_GTP-bd"/>
</dbReference>
<evidence type="ECO:0000313" key="6">
    <source>
        <dbReference type="Proteomes" id="UP001325140"/>
    </source>
</evidence>
<dbReference type="InterPro" id="IPR027417">
    <property type="entry name" value="P-loop_NTPase"/>
</dbReference>
<dbReference type="NCBIfam" id="TIGR00231">
    <property type="entry name" value="small_GTP"/>
    <property type="match status" value="1"/>
</dbReference>
<sequence length="594" mass="65438">MNYKDIRNVAVIAHVDHGKTTLVSGLLVQSGMDGVVVDHNDLEKERGITILSKCTSLIFNGIKYNLIDTPGHADFGGEVERVLSVVEGVILLVDSSEGAMPQTKFVLSKALKVGLKPIVVVNKIDRPDKRIDGVLDEIVELFMALDATDEQLNFPILYAAGRDGWASLDVNKKTKNFDDLFNVMRDYVPHPIVDESTKEFTMSSVILSSDKYLGKLIIGKVYSGVALVGATLKSISLTGEIVENIKLQKLFEFHGLSRVSVDSVVAGDIVCIAGVQKTTISDTICSINHMSPIASIPVDPPTMSVTISVNDSPLAGTEGNKLTSRMILERLEKEAETNVAIKLVNEGGDKFILYCRGELQLSIILENMRREGFEVSVSRPEVVIQESEDGKLEPIEEVVIDVEDEYTGVVIEKLSVRKGEVLEMKAAGYGKTRLILKVPTRGLIGYQSEFRNDTRGTGIMNHSFFGYEKFKGKVPGRRNGALISMISGEAVAFALCNLEERGSLFIGAKDKVYEGMVIGECNREGDLDVNPVKGKQLSNVRAAGSDENIRLTPARRMNLEEYLSYIQDDELLEITPVNIRIRKKELIASKRKRK</sequence>
<dbReference type="Pfam" id="PF00009">
    <property type="entry name" value="GTP_EFTU"/>
    <property type="match status" value="1"/>
</dbReference>
<dbReference type="SUPFAM" id="SSF54980">
    <property type="entry name" value="EF-G C-terminal domain-like"/>
    <property type="match status" value="2"/>
</dbReference>
<dbReference type="CDD" id="cd03710">
    <property type="entry name" value="BipA_TypA_C"/>
    <property type="match status" value="1"/>
</dbReference>
<evidence type="ECO:0000259" key="4">
    <source>
        <dbReference type="PROSITE" id="PS51722"/>
    </source>
</evidence>
<keyword evidence="2" id="KW-0342">GTP-binding</keyword>
<dbReference type="Pfam" id="PF21018">
    <property type="entry name" value="BipA_C"/>
    <property type="match status" value="1"/>
</dbReference>
<dbReference type="Pfam" id="PF03144">
    <property type="entry name" value="GTP_EFTU_D2"/>
    <property type="match status" value="1"/>
</dbReference>
<dbReference type="InterPro" id="IPR006298">
    <property type="entry name" value="BipA"/>
</dbReference>
<dbReference type="Gene3D" id="3.40.50.300">
    <property type="entry name" value="P-loop containing nucleotide triphosphate hydrolases"/>
    <property type="match status" value="1"/>
</dbReference>
<keyword evidence="1" id="KW-0547">Nucleotide-binding</keyword>
<protein>
    <recommendedName>
        <fullName evidence="3">50S ribosomal subunit assembly factor BipA</fullName>
    </recommendedName>
</protein>
<dbReference type="CDD" id="cd01891">
    <property type="entry name" value="TypA_BipA"/>
    <property type="match status" value="1"/>
</dbReference>
<dbReference type="SUPFAM" id="SSF50447">
    <property type="entry name" value="Translation proteins"/>
    <property type="match status" value="1"/>
</dbReference>
<dbReference type="PRINTS" id="PR00315">
    <property type="entry name" value="ELONGATNFCT"/>
</dbReference>
<dbReference type="PANTHER" id="PTHR42908:SF8">
    <property type="entry name" value="TR-TYPE G DOMAIN-CONTAINING PROTEIN"/>
    <property type="match status" value="1"/>
</dbReference>
<dbReference type="EMBL" id="CP110343">
    <property type="protein sequence ID" value="WPX97926.1"/>
    <property type="molecule type" value="Genomic_DNA"/>
</dbReference>
<dbReference type="Proteomes" id="UP001325140">
    <property type="component" value="Chromosome"/>
</dbReference>
<dbReference type="SUPFAM" id="SSF52540">
    <property type="entry name" value="P-loop containing nucleoside triphosphate hydrolases"/>
    <property type="match status" value="1"/>
</dbReference>
<organism evidence="5 6">
    <name type="scientific">Candidatus Fokinia crypta</name>
    <dbReference type="NCBI Taxonomy" id="1920990"/>
    <lineage>
        <taxon>Bacteria</taxon>
        <taxon>Pseudomonadati</taxon>
        <taxon>Pseudomonadota</taxon>
        <taxon>Alphaproteobacteria</taxon>
        <taxon>Rickettsiales</taxon>
        <taxon>Candidatus Midichloriaceae</taxon>
        <taxon>Candidatus Fokinia</taxon>
    </lineage>
</organism>
<dbReference type="Gene3D" id="3.30.70.870">
    <property type="entry name" value="Elongation Factor G (Translational Gtpase), domain 3"/>
    <property type="match status" value="1"/>
</dbReference>
<dbReference type="InterPro" id="IPR042116">
    <property type="entry name" value="TypA/BipA_C"/>
</dbReference>
<gene>
    <name evidence="5" type="ORF">Fokcrypt_00450</name>
</gene>
<dbReference type="InterPro" id="IPR000640">
    <property type="entry name" value="EFG_V-like"/>
</dbReference>
<dbReference type="NCBIfam" id="TIGR01394">
    <property type="entry name" value="TypA_BipA"/>
    <property type="match status" value="1"/>
</dbReference>
<dbReference type="InterPro" id="IPR004161">
    <property type="entry name" value="EFTu-like_2"/>
</dbReference>
<name>A0ABZ0UP79_9RICK</name>
<dbReference type="InterPro" id="IPR035647">
    <property type="entry name" value="EFG_III/V"/>
</dbReference>
<evidence type="ECO:0000256" key="1">
    <source>
        <dbReference type="ARBA" id="ARBA00022741"/>
    </source>
</evidence>
<evidence type="ECO:0000313" key="5">
    <source>
        <dbReference type="EMBL" id="WPX97926.1"/>
    </source>
</evidence>
<dbReference type="InterPro" id="IPR009000">
    <property type="entry name" value="Transl_B-barrel_sf"/>
</dbReference>
<accession>A0ABZ0UP79</accession>
<keyword evidence="6" id="KW-1185">Reference proteome</keyword>
<dbReference type="RefSeq" id="WP_323721905.1">
    <property type="nucleotide sequence ID" value="NZ_CP110343.1"/>
</dbReference>
<dbReference type="InterPro" id="IPR047041">
    <property type="entry name" value="BipA_GTP-bd_dom"/>
</dbReference>
<reference evidence="5" key="1">
    <citation type="submission" date="2022-10" db="EMBL/GenBank/DDBJ databases">
        <title>Host association and intracellularity evolved multiple times independently in the Rickettsiales.</title>
        <authorList>
            <person name="Castelli M."/>
            <person name="Nardi T."/>
            <person name="Gammuto L."/>
            <person name="Bellinzona G."/>
            <person name="Sabaneyeva E."/>
            <person name="Potekhin A."/>
            <person name="Serra V."/>
            <person name="Petroni G."/>
            <person name="Sassera D."/>
        </authorList>
    </citation>
    <scope>NUCLEOTIDE SEQUENCE [LARGE SCALE GENOMIC DNA]</scope>
    <source>
        <strain evidence="5">US_Bl 11III1</strain>
    </source>
</reference>
<dbReference type="Gene3D" id="2.40.50.250">
    <property type="entry name" value="bipa protein"/>
    <property type="match status" value="1"/>
</dbReference>
<dbReference type="InterPro" id="IPR000795">
    <property type="entry name" value="T_Tr_GTP-bd_dom"/>
</dbReference>
<dbReference type="Gene3D" id="2.40.30.10">
    <property type="entry name" value="Translation factors"/>
    <property type="match status" value="1"/>
</dbReference>
<dbReference type="PANTHER" id="PTHR42908">
    <property type="entry name" value="TRANSLATION ELONGATION FACTOR-RELATED"/>
    <property type="match status" value="1"/>
</dbReference>
<dbReference type="InterPro" id="IPR035651">
    <property type="entry name" value="BipA_V"/>
</dbReference>
<feature type="domain" description="Tr-type G" evidence="4">
    <location>
        <begin position="4"/>
        <end position="192"/>
    </location>
</feature>
<dbReference type="PROSITE" id="PS51722">
    <property type="entry name" value="G_TR_2"/>
    <property type="match status" value="1"/>
</dbReference>